<organism evidence="6 7">
    <name type="scientific">Roseovarius litoreus</name>
    <dbReference type="NCBI Taxonomy" id="1155722"/>
    <lineage>
        <taxon>Bacteria</taxon>
        <taxon>Pseudomonadati</taxon>
        <taxon>Pseudomonadota</taxon>
        <taxon>Alphaproteobacteria</taxon>
        <taxon>Rhodobacterales</taxon>
        <taxon>Roseobacteraceae</taxon>
        <taxon>Roseovarius</taxon>
    </lineage>
</organism>
<evidence type="ECO:0000259" key="5">
    <source>
        <dbReference type="Pfam" id="PF00171"/>
    </source>
</evidence>
<dbReference type="SUPFAM" id="SSF53720">
    <property type="entry name" value="ALDH-like"/>
    <property type="match status" value="1"/>
</dbReference>
<evidence type="ECO:0000313" key="7">
    <source>
        <dbReference type="Proteomes" id="UP000322545"/>
    </source>
</evidence>
<evidence type="ECO:0000256" key="4">
    <source>
        <dbReference type="RuleBase" id="RU003345"/>
    </source>
</evidence>
<dbReference type="PANTHER" id="PTHR11699">
    <property type="entry name" value="ALDEHYDE DEHYDROGENASE-RELATED"/>
    <property type="match status" value="1"/>
</dbReference>
<dbReference type="InterPro" id="IPR015590">
    <property type="entry name" value="Aldehyde_DH_dom"/>
</dbReference>
<dbReference type="Gene3D" id="3.40.605.10">
    <property type="entry name" value="Aldehyde Dehydrogenase, Chain A, domain 1"/>
    <property type="match status" value="1"/>
</dbReference>
<dbReference type="PROSITE" id="PS00687">
    <property type="entry name" value="ALDEHYDE_DEHYDR_GLU"/>
    <property type="match status" value="1"/>
</dbReference>
<dbReference type="Proteomes" id="UP000322545">
    <property type="component" value="Unassembled WGS sequence"/>
</dbReference>
<keyword evidence="7" id="KW-1185">Reference proteome</keyword>
<evidence type="ECO:0000256" key="1">
    <source>
        <dbReference type="ARBA" id="ARBA00009986"/>
    </source>
</evidence>
<dbReference type="GO" id="GO:0016620">
    <property type="term" value="F:oxidoreductase activity, acting on the aldehyde or oxo group of donors, NAD or NADP as acceptor"/>
    <property type="evidence" value="ECO:0007669"/>
    <property type="project" value="InterPro"/>
</dbReference>
<dbReference type="Gene3D" id="3.40.309.10">
    <property type="entry name" value="Aldehyde Dehydrogenase, Chain A, domain 2"/>
    <property type="match status" value="1"/>
</dbReference>
<dbReference type="InterPro" id="IPR029510">
    <property type="entry name" value="Ald_DH_CS_GLU"/>
</dbReference>
<dbReference type="RefSeq" id="WP_149780993.1">
    <property type="nucleotide sequence ID" value="NZ_FRCB01000018.1"/>
</dbReference>
<dbReference type="FunFam" id="3.40.309.10:FF:000012">
    <property type="entry name" value="Betaine aldehyde dehydrogenase"/>
    <property type="match status" value="1"/>
</dbReference>
<accession>A0A1M7LLH4</accession>
<sequence>MDYSVKEYWQNYVNGKWVDGGDGGRITVMNPATAQSLAQVAKATPSDINTAVEAARAVVKSRALIAMNPIDRGRMVVRMGQLLRERKEEIARLVSIDAGKPISEAMGEVEGSAKYFEYYGGAAATIEGRYIPLGDGVSDYVVPVPMGVVAHIIPWNYPNNMIARSLAPALAAGNANVIKTPELDPLSGFVFAELAEEVGFPPGAVNILAGLGNEAGAALAEHDDIDLIVFTGSVPTGQSIMRAAVANVVPTVLELGGKSAALVFEDANIDSVVENVKAGIFENSGQVCDSMNRMVVQDKIYEDVVEAVKEMAESLSMGPGLEDYDITPLVSETQLDRVAMYAGVGEQQGARLVTGGRKAGREGYFHQPTIFADVTADMRINQEEIFGPVLSILKASDAAHAVGLANSTKYGLAAGVFTADMDRAMWCSERLEAGQIHVNEWGVGGTQTPFGGFKQSGIGREKGYESLLSYYQSKNVGIVFKN</sequence>
<evidence type="ECO:0000313" key="6">
    <source>
        <dbReference type="EMBL" id="SHM78991.1"/>
    </source>
</evidence>
<dbReference type="AlphaFoldDB" id="A0A1M7LLH4"/>
<feature type="active site" evidence="3">
    <location>
        <position position="254"/>
    </location>
</feature>
<name>A0A1M7LLH4_9RHOB</name>
<dbReference type="EMBL" id="FRCB01000018">
    <property type="protein sequence ID" value="SHM78991.1"/>
    <property type="molecule type" value="Genomic_DNA"/>
</dbReference>
<gene>
    <name evidence="6" type="ORF">SAMN05443432_1189</name>
</gene>
<dbReference type="InterPro" id="IPR016163">
    <property type="entry name" value="Ald_DH_C"/>
</dbReference>
<evidence type="ECO:0000256" key="2">
    <source>
        <dbReference type="ARBA" id="ARBA00023002"/>
    </source>
</evidence>
<keyword evidence="2 4" id="KW-0560">Oxidoreductase</keyword>
<dbReference type="InterPro" id="IPR016162">
    <property type="entry name" value="Ald_DH_N"/>
</dbReference>
<dbReference type="InterPro" id="IPR016161">
    <property type="entry name" value="Ald_DH/histidinol_DH"/>
</dbReference>
<comment type="similarity">
    <text evidence="1 4">Belongs to the aldehyde dehydrogenase family.</text>
</comment>
<protein>
    <submittedName>
        <fullName evidence="6">Betaine-aldehyde dehydrogenase</fullName>
    </submittedName>
</protein>
<reference evidence="6 7" key="1">
    <citation type="submission" date="2016-11" db="EMBL/GenBank/DDBJ databases">
        <authorList>
            <person name="Varghese N."/>
            <person name="Submissions S."/>
        </authorList>
    </citation>
    <scope>NUCLEOTIDE SEQUENCE [LARGE SCALE GENOMIC DNA]</scope>
    <source>
        <strain evidence="6 7">DSM 28249</strain>
    </source>
</reference>
<proteinExistence type="inferred from homology"/>
<evidence type="ECO:0000256" key="3">
    <source>
        <dbReference type="PROSITE-ProRule" id="PRU10007"/>
    </source>
</evidence>
<dbReference type="FunFam" id="3.40.605.10:FF:000007">
    <property type="entry name" value="NAD/NADP-dependent betaine aldehyde dehydrogenase"/>
    <property type="match status" value="1"/>
</dbReference>
<dbReference type="Pfam" id="PF00171">
    <property type="entry name" value="Aldedh"/>
    <property type="match status" value="1"/>
</dbReference>
<feature type="domain" description="Aldehyde dehydrogenase" evidence="5">
    <location>
        <begin position="17"/>
        <end position="476"/>
    </location>
</feature>